<name>A0A7V2AZI6_RHOMR</name>
<proteinExistence type="predicted"/>
<evidence type="ECO:0000256" key="1">
    <source>
        <dbReference type="SAM" id="Phobius"/>
    </source>
</evidence>
<sequence>MASLDARSLYLHLVCLIALLLLLIGSVQLVRHGLNLLLPDPPMVVASVPSDTSGVLAKQYRVEQEKMAHLEQQRSKRQAIRGFIVNLALVLLSAGVYRVHWRRLQT</sequence>
<comment type="caution">
    <text evidence="2">The sequence shown here is derived from an EMBL/GenBank/DDBJ whole genome shotgun (WGS) entry which is preliminary data.</text>
</comment>
<protein>
    <submittedName>
        <fullName evidence="2">Uncharacterized protein</fullName>
    </submittedName>
</protein>
<keyword evidence="1" id="KW-0472">Membrane</keyword>
<keyword evidence="1" id="KW-1133">Transmembrane helix</keyword>
<evidence type="ECO:0000313" key="2">
    <source>
        <dbReference type="EMBL" id="HER95532.1"/>
    </source>
</evidence>
<reference evidence="2" key="1">
    <citation type="journal article" date="2020" name="mSystems">
        <title>Genome- and Community-Level Interaction Insights into Carbon Utilization and Element Cycling Functions of Hydrothermarchaeota in Hydrothermal Sediment.</title>
        <authorList>
            <person name="Zhou Z."/>
            <person name="Liu Y."/>
            <person name="Xu W."/>
            <person name="Pan J."/>
            <person name="Luo Z.H."/>
            <person name="Li M."/>
        </authorList>
    </citation>
    <scope>NUCLEOTIDE SEQUENCE [LARGE SCALE GENOMIC DNA]</scope>
    <source>
        <strain evidence="2">SpSt-143</strain>
    </source>
</reference>
<dbReference type="EMBL" id="DSGB01000004">
    <property type="protein sequence ID" value="HER95532.1"/>
    <property type="molecule type" value="Genomic_DNA"/>
</dbReference>
<keyword evidence="1" id="KW-0812">Transmembrane</keyword>
<dbReference type="AlphaFoldDB" id="A0A7V2AZI6"/>
<organism evidence="2">
    <name type="scientific">Rhodothermus marinus</name>
    <name type="common">Rhodothermus obamensis</name>
    <dbReference type="NCBI Taxonomy" id="29549"/>
    <lineage>
        <taxon>Bacteria</taxon>
        <taxon>Pseudomonadati</taxon>
        <taxon>Rhodothermota</taxon>
        <taxon>Rhodothermia</taxon>
        <taxon>Rhodothermales</taxon>
        <taxon>Rhodothermaceae</taxon>
        <taxon>Rhodothermus</taxon>
    </lineage>
</organism>
<feature type="transmembrane region" description="Helical" evidence="1">
    <location>
        <begin position="79"/>
        <end position="99"/>
    </location>
</feature>
<accession>A0A7V2AZI6</accession>
<gene>
    <name evidence="2" type="ORF">ENO59_03310</name>
</gene>